<evidence type="ECO:0000256" key="7">
    <source>
        <dbReference type="SAM" id="Phobius"/>
    </source>
</evidence>
<feature type="transmembrane region" description="Helical" evidence="7">
    <location>
        <begin position="89"/>
        <end position="119"/>
    </location>
</feature>
<evidence type="ECO:0000259" key="10">
    <source>
        <dbReference type="Pfam" id="PF21088"/>
    </source>
</evidence>
<gene>
    <name evidence="11" type="ORF">HKN21_10645</name>
</gene>
<evidence type="ECO:0000256" key="6">
    <source>
        <dbReference type="ARBA" id="ARBA00023136"/>
    </source>
</evidence>
<dbReference type="Pfam" id="PF05552">
    <property type="entry name" value="MS_channel_1st_1"/>
    <property type="match status" value="1"/>
</dbReference>
<feature type="domain" description="Mechanosensitive ion channel MscS C-terminal" evidence="9">
    <location>
        <begin position="183"/>
        <end position="260"/>
    </location>
</feature>
<feature type="domain" description="Mechanosensitive ion channel transmembrane helices 2/3" evidence="10">
    <location>
        <begin position="63"/>
        <end position="104"/>
    </location>
</feature>
<evidence type="ECO:0000313" key="11">
    <source>
        <dbReference type="EMBL" id="NNF07207.1"/>
    </source>
</evidence>
<accession>A0A7Y2H2X9</accession>
<dbReference type="InterPro" id="IPR006685">
    <property type="entry name" value="MscS_channel_2nd"/>
</dbReference>
<dbReference type="GO" id="GO:0005886">
    <property type="term" value="C:plasma membrane"/>
    <property type="evidence" value="ECO:0007669"/>
    <property type="project" value="UniProtKB-SubCell"/>
</dbReference>
<dbReference type="InterPro" id="IPR011014">
    <property type="entry name" value="MscS_channel_TM-2"/>
</dbReference>
<name>A0A7Y2H2X9_UNCEI</name>
<proteinExistence type="inferred from homology"/>
<evidence type="ECO:0000313" key="12">
    <source>
        <dbReference type="Proteomes" id="UP000547674"/>
    </source>
</evidence>
<keyword evidence="6 7" id="KW-0472">Membrane</keyword>
<reference evidence="11 12" key="1">
    <citation type="submission" date="2020-03" db="EMBL/GenBank/DDBJ databases">
        <title>Metabolic flexibility allows generalist bacteria to become dominant in a frequently disturbed ecosystem.</title>
        <authorList>
            <person name="Chen Y.-J."/>
            <person name="Leung P.M."/>
            <person name="Bay S.K."/>
            <person name="Hugenholtz P."/>
            <person name="Kessler A.J."/>
            <person name="Shelley G."/>
            <person name="Waite D.W."/>
            <person name="Cook P.L."/>
            <person name="Greening C."/>
        </authorList>
    </citation>
    <scope>NUCLEOTIDE SEQUENCE [LARGE SCALE GENOMIC DNA]</scope>
    <source>
        <strain evidence="11">SS_bin_28</strain>
    </source>
</reference>
<keyword evidence="3" id="KW-1003">Cell membrane</keyword>
<dbReference type="InterPro" id="IPR023408">
    <property type="entry name" value="MscS_beta-dom_sf"/>
</dbReference>
<dbReference type="SUPFAM" id="SSF50182">
    <property type="entry name" value="Sm-like ribonucleoproteins"/>
    <property type="match status" value="1"/>
</dbReference>
<evidence type="ECO:0000256" key="5">
    <source>
        <dbReference type="ARBA" id="ARBA00022989"/>
    </source>
</evidence>
<comment type="caution">
    <text evidence="11">The sequence shown here is derived from an EMBL/GenBank/DDBJ whole genome shotgun (WGS) entry which is preliminary data.</text>
</comment>
<evidence type="ECO:0000259" key="8">
    <source>
        <dbReference type="Pfam" id="PF00924"/>
    </source>
</evidence>
<keyword evidence="4 7" id="KW-0812">Transmembrane</keyword>
<dbReference type="InterPro" id="IPR011066">
    <property type="entry name" value="MscS_channel_C_sf"/>
</dbReference>
<evidence type="ECO:0000256" key="1">
    <source>
        <dbReference type="ARBA" id="ARBA00004651"/>
    </source>
</evidence>
<dbReference type="InterPro" id="IPR008910">
    <property type="entry name" value="MSC_TM_helix"/>
</dbReference>
<feature type="transmembrane region" description="Helical" evidence="7">
    <location>
        <begin position="23"/>
        <end position="44"/>
    </location>
</feature>
<dbReference type="PANTHER" id="PTHR30221">
    <property type="entry name" value="SMALL-CONDUCTANCE MECHANOSENSITIVE CHANNEL"/>
    <property type="match status" value="1"/>
</dbReference>
<dbReference type="Pfam" id="PF21082">
    <property type="entry name" value="MS_channel_3rd"/>
    <property type="match status" value="1"/>
</dbReference>
<dbReference type="Pfam" id="PF21088">
    <property type="entry name" value="MS_channel_1st"/>
    <property type="match status" value="1"/>
</dbReference>
<feature type="domain" description="Mechanosensitive ion channel MscS" evidence="8">
    <location>
        <begin position="106"/>
        <end position="170"/>
    </location>
</feature>
<sequence>MEIDLQQIIGQIASIITKYGMQVIGGVLILIAGKVLSGIVGKLVTRYLERAKVDPSLTNFFANLSRIAVLVFAIVAAMAKFGIQTTSFIAVIGAAGLAIGLALQGSLSNFAAGVLILLFKPFRMGDVIEAAGSTGKVKEIGIFTTILATADNQKIIIPNSVVTGSKIVNKNAYDTRRVDLMASIGYGDDIGKAKEVLVNILAANDNILPEPEPVVEVLEMADSSVNFVVRPWVNTKDYWPTYFALTRAIKEQFDENGLSIPFPQRDVHLFQESK</sequence>
<dbReference type="InterPro" id="IPR010920">
    <property type="entry name" value="LSM_dom_sf"/>
</dbReference>
<dbReference type="PANTHER" id="PTHR30221:SF1">
    <property type="entry name" value="SMALL-CONDUCTANCE MECHANOSENSITIVE CHANNEL"/>
    <property type="match status" value="1"/>
</dbReference>
<evidence type="ECO:0000256" key="4">
    <source>
        <dbReference type="ARBA" id="ARBA00022692"/>
    </source>
</evidence>
<dbReference type="EMBL" id="JABDJR010000428">
    <property type="protein sequence ID" value="NNF07207.1"/>
    <property type="molecule type" value="Genomic_DNA"/>
</dbReference>
<keyword evidence="5 7" id="KW-1133">Transmembrane helix</keyword>
<dbReference type="SUPFAM" id="SSF82861">
    <property type="entry name" value="Mechanosensitive channel protein MscS (YggB), transmembrane region"/>
    <property type="match status" value="1"/>
</dbReference>
<evidence type="ECO:0000256" key="3">
    <source>
        <dbReference type="ARBA" id="ARBA00022475"/>
    </source>
</evidence>
<dbReference type="Gene3D" id="2.30.30.60">
    <property type="match status" value="1"/>
</dbReference>
<feature type="transmembrane region" description="Helical" evidence="7">
    <location>
        <begin position="64"/>
        <end position="83"/>
    </location>
</feature>
<comment type="subcellular location">
    <subcellularLocation>
        <location evidence="1">Cell membrane</location>
        <topology evidence="1">Multi-pass membrane protein</topology>
    </subcellularLocation>
</comment>
<dbReference type="Gene3D" id="3.30.70.100">
    <property type="match status" value="1"/>
</dbReference>
<dbReference type="GO" id="GO:0008381">
    <property type="term" value="F:mechanosensitive monoatomic ion channel activity"/>
    <property type="evidence" value="ECO:0007669"/>
    <property type="project" value="InterPro"/>
</dbReference>
<dbReference type="AlphaFoldDB" id="A0A7Y2H2X9"/>
<protein>
    <submittedName>
        <fullName evidence="11">Mechanosensitive ion channel</fullName>
    </submittedName>
</protein>
<dbReference type="InterPro" id="IPR049142">
    <property type="entry name" value="MS_channel_1st"/>
</dbReference>
<dbReference type="SUPFAM" id="SSF82689">
    <property type="entry name" value="Mechanosensitive channel protein MscS (YggB), C-terminal domain"/>
    <property type="match status" value="1"/>
</dbReference>
<dbReference type="Gene3D" id="1.10.287.1260">
    <property type="match status" value="1"/>
</dbReference>
<dbReference type="Proteomes" id="UP000547674">
    <property type="component" value="Unassembled WGS sequence"/>
</dbReference>
<dbReference type="InterPro" id="IPR049278">
    <property type="entry name" value="MS_channel_C"/>
</dbReference>
<dbReference type="InterPro" id="IPR045275">
    <property type="entry name" value="MscS_archaea/bacteria_type"/>
</dbReference>
<dbReference type="Pfam" id="PF00924">
    <property type="entry name" value="MS_channel_2nd"/>
    <property type="match status" value="1"/>
</dbReference>
<evidence type="ECO:0000256" key="2">
    <source>
        <dbReference type="ARBA" id="ARBA00008017"/>
    </source>
</evidence>
<evidence type="ECO:0000259" key="9">
    <source>
        <dbReference type="Pfam" id="PF21082"/>
    </source>
</evidence>
<comment type="similarity">
    <text evidence="2">Belongs to the MscS (TC 1.A.23) family.</text>
</comment>
<organism evidence="11 12">
    <name type="scientific">Eiseniibacteriota bacterium</name>
    <dbReference type="NCBI Taxonomy" id="2212470"/>
    <lineage>
        <taxon>Bacteria</taxon>
        <taxon>Candidatus Eiseniibacteriota</taxon>
    </lineage>
</organism>